<gene>
    <name evidence="2" type="ORF">QBC36DRAFT_338695</name>
</gene>
<dbReference type="AlphaFoldDB" id="A0AAN6W0Q0"/>
<feature type="transmembrane region" description="Helical" evidence="1">
    <location>
        <begin position="12"/>
        <end position="37"/>
    </location>
</feature>
<keyword evidence="3" id="KW-1185">Reference proteome</keyword>
<accession>A0AAN6W0Q0</accession>
<dbReference type="SUPFAM" id="SSF53474">
    <property type="entry name" value="alpha/beta-Hydrolases"/>
    <property type="match status" value="1"/>
</dbReference>
<keyword evidence="1" id="KW-0472">Membrane</keyword>
<dbReference type="EMBL" id="MU866467">
    <property type="protein sequence ID" value="KAK4172081.1"/>
    <property type="molecule type" value="Genomic_DNA"/>
</dbReference>
<sequence length="536" mass="60801">MISHSLINLIFIRIAIFLLEYALFIELSLLILISLRFGLYPISGSTTAITIKTLILTLCTLEVSLLILLYLPHKTRLLKTEAIHPSPPLTQPQRQALFQQCAANIPEWNRYLKLWFLNAPLGEIKRQNIRDFILWGFFDSSSSSEPLSSEIETEIESYISHLEALSNRQFPPGRGSSTIALRLTFDPIETRYRSVVWYLLICAIDAYTHFTLWRHNFSHHRPSSSPSPPPPSATTISPKIFHSFPPPVLSHLFPHPFPSSSTHLSYYLRPHTSPTHRPLIFLHGIGIGLYPYPPFLLSLPSDIGILILENLPYSARLTSPPLSKSLFLSELTFILSHLPPCWGEFTLATHSYGSVLATHILSDDGGLSNRAAGLVLIDPVTILLHLPDVAYNFTRRPPQKANEWQLWYFASMDLGVGEGLGRHFFWRENILWKEDLVKKRGRRVAVVLSGRDLIVDTGTVAKYLACEEGDWTESQDDRWGTVGEMKKIKTGDGIEILWFPELDHAQVFEQETDYKVVGEVVRRFCLVDGEGNKKVD</sequence>
<dbReference type="Gene3D" id="3.40.50.1820">
    <property type="entry name" value="alpha/beta hydrolase"/>
    <property type="match status" value="1"/>
</dbReference>
<evidence type="ECO:0000313" key="3">
    <source>
        <dbReference type="Proteomes" id="UP001302321"/>
    </source>
</evidence>
<dbReference type="PANTHER" id="PTHR37471">
    <property type="entry name" value="UNNAMED PRODUCT"/>
    <property type="match status" value="1"/>
</dbReference>
<comment type="caution">
    <text evidence="2">The sequence shown here is derived from an EMBL/GenBank/DDBJ whole genome shotgun (WGS) entry which is preliminary data.</text>
</comment>
<reference evidence="2" key="2">
    <citation type="submission" date="2023-05" db="EMBL/GenBank/DDBJ databases">
        <authorList>
            <consortium name="Lawrence Berkeley National Laboratory"/>
            <person name="Steindorff A."/>
            <person name="Hensen N."/>
            <person name="Bonometti L."/>
            <person name="Westerberg I."/>
            <person name="Brannstrom I.O."/>
            <person name="Guillou S."/>
            <person name="Cros-Aarteil S."/>
            <person name="Calhoun S."/>
            <person name="Haridas S."/>
            <person name="Kuo A."/>
            <person name="Mondo S."/>
            <person name="Pangilinan J."/>
            <person name="Riley R."/>
            <person name="Labutti K."/>
            <person name="Andreopoulos B."/>
            <person name="Lipzen A."/>
            <person name="Chen C."/>
            <person name="Yanf M."/>
            <person name="Daum C."/>
            <person name="Ng V."/>
            <person name="Clum A."/>
            <person name="Ohm R."/>
            <person name="Martin F."/>
            <person name="Silar P."/>
            <person name="Natvig D."/>
            <person name="Lalanne C."/>
            <person name="Gautier V."/>
            <person name="Ament-Velasquez S.L."/>
            <person name="Kruys A."/>
            <person name="Hutchinson M.I."/>
            <person name="Powell A.J."/>
            <person name="Barry K."/>
            <person name="Miller A.N."/>
            <person name="Grigoriev I.V."/>
            <person name="Debuchy R."/>
            <person name="Gladieux P."/>
            <person name="Thoren M.H."/>
            <person name="Johannesson H."/>
        </authorList>
    </citation>
    <scope>NUCLEOTIDE SEQUENCE</scope>
    <source>
        <strain evidence="2">CBS 892.96</strain>
    </source>
</reference>
<dbReference type="Proteomes" id="UP001302321">
    <property type="component" value="Unassembled WGS sequence"/>
</dbReference>
<proteinExistence type="predicted"/>
<protein>
    <recommendedName>
        <fullName evidence="4">AB hydrolase-1 domain-containing protein</fullName>
    </recommendedName>
</protein>
<dbReference type="InterPro" id="IPR029058">
    <property type="entry name" value="AB_hydrolase_fold"/>
</dbReference>
<reference evidence="2" key="1">
    <citation type="journal article" date="2023" name="Mol. Phylogenet. Evol.">
        <title>Genome-scale phylogeny and comparative genomics of the fungal order Sordariales.</title>
        <authorList>
            <person name="Hensen N."/>
            <person name="Bonometti L."/>
            <person name="Westerberg I."/>
            <person name="Brannstrom I.O."/>
            <person name="Guillou S."/>
            <person name="Cros-Aarteil S."/>
            <person name="Calhoun S."/>
            <person name="Haridas S."/>
            <person name="Kuo A."/>
            <person name="Mondo S."/>
            <person name="Pangilinan J."/>
            <person name="Riley R."/>
            <person name="LaButti K."/>
            <person name="Andreopoulos B."/>
            <person name="Lipzen A."/>
            <person name="Chen C."/>
            <person name="Yan M."/>
            <person name="Daum C."/>
            <person name="Ng V."/>
            <person name="Clum A."/>
            <person name="Steindorff A."/>
            <person name="Ohm R.A."/>
            <person name="Martin F."/>
            <person name="Silar P."/>
            <person name="Natvig D.O."/>
            <person name="Lalanne C."/>
            <person name="Gautier V."/>
            <person name="Ament-Velasquez S.L."/>
            <person name="Kruys A."/>
            <person name="Hutchinson M.I."/>
            <person name="Powell A.J."/>
            <person name="Barry K."/>
            <person name="Miller A.N."/>
            <person name="Grigoriev I.V."/>
            <person name="Debuchy R."/>
            <person name="Gladieux P."/>
            <person name="Hiltunen Thoren M."/>
            <person name="Johannesson H."/>
        </authorList>
    </citation>
    <scope>NUCLEOTIDE SEQUENCE</scope>
    <source>
        <strain evidence="2">CBS 892.96</strain>
    </source>
</reference>
<keyword evidence="1" id="KW-1133">Transmembrane helix</keyword>
<feature type="transmembrane region" description="Helical" evidence="1">
    <location>
        <begin position="195"/>
        <end position="213"/>
    </location>
</feature>
<evidence type="ECO:0008006" key="4">
    <source>
        <dbReference type="Google" id="ProtNLM"/>
    </source>
</evidence>
<organism evidence="2 3">
    <name type="scientific">Triangularia setosa</name>
    <dbReference type="NCBI Taxonomy" id="2587417"/>
    <lineage>
        <taxon>Eukaryota</taxon>
        <taxon>Fungi</taxon>
        <taxon>Dikarya</taxon>
        <taxon>Ascomycota</taxon>
        <taxon>Pezizomycotina</taxon>
        <taxon>Sordariomycetes</taxon>
        <taxon>Sordariomycetidae</taxon>
        <taxon>Sordariales</taxon>
        <taxon>Podosporaceae</taxon>
        <taxon>Triangularia</taxon>
    </lineage>
</organism>
<evidence type="ECO:0000313" key="2">
    <source>
        <dbReference type="EMBL" id="KAK4172081.1"/>
    </source>
</evidence>
<keyword evidence="1" id="KW-0812">Transmembrane</keyword>
<name>A0AAN6W0Q0_9PEZI</name>
<dbReference type="PANTHER" id="PTHR37471:SF1">
    <property type="entry name" value="AB HYDROLASE-1 DOMAIN-CONTAINING PROTEIN"/>
    <property type="match status" value="1"/>
</dbReference>
<feature type="transmembrane region" description="Helical" evidence="1">
    <location>
        <begin position="49"/>
        <end position="71"/>
    </location>
</feature>
<evidence type="ECO:0000256" key="1">
    <source>
        <dbReference type="SAM" id="Phobius"/>
    </source>
</evidence>